<name>A0A8J7B6E7_9CYAN</name>
<dbReference type="EMBL" id="JADEWZ010000001">
    <property type="protein sequence ID" value="MBE9114304.1"/>
    <property type="molecule type" value="Genomic_DNA"/>
</dbReference>
<gene>
    <name evidence="2" type="ORF">IQ249_00185</name>
</gene>
<dbReference type="AlphaFoldDB" id="A0A8J7B6E7"/>
<evidence type="ECO:0000313" key="3">
    <source>
        <dbReference type="Proteomes" id="UP000654482"/>
    </source>
</evidence>
<dbReference type="InterPro" id="IPR054610">
    <property type="entry name" value="NNH"/>
</dbReference>
<comment type="caution">
    <text evidence="2">The sequence shown here is derived from an EMBL/GenBank/DDBJ whole genome shotgun (WGS) entry which is preliminary data.</text>
</comment>
<dbReference type="Pfam" id="PF22736">
    <property type="entry name" value="NNH5"/>
    <property type="match status" value="1"/>
</dbReference>
<evidence type="ECO:0000313" key="2">
    <source>
        <dbReference type="EMBL" id="MBE9114304.1"/>
    </source>
</evidence>
<protein>
    <recommendedName>
        <fullName evidence="1">NACHT N-terminal helical domain-containing protein</fullName>
    </recommendedName>
</protein>
<dbReference type="RefSeq" id="WP_194027395.1">
    <property type="nucleotide sequence ID" value="NZ_JADEWZ010000001.1"/>
</dbReference>
<feature type="domain" description="NACHT N-terminal helical" evidence="1">
    <location>
        <begin position="4"/>
        <end position="136"/>
    </location>
</feature>
<reference evidence="2" key="1">
    <citation type="submission" date="2020-10" db="EMBL/GenBank/DDBJ databases">
        <authorList>
            <person name="Castelo-Branco R."/>
            <person name="Eusebio N."/>
            <person name="Adriana R."/>
            <person name="Vieira A."/>
            <person name="Brugerolle De Fraissinette N."/>
            <person name="Rezende De Castro R."/>
            <person name="Schneider M.P."/>
            <person name="Vasconcelos V."/>
            <person name="Leao P.N."/>
        </authorList>
    </citation>
    <scope>NUCLEOTIDE SEQUENCE</scope>
    <source>
        <strain evidence="2">LEGE 07157</strain>
    </source>
</reference>
<keyword evidence="3" id="KW-1185">Reference proteome</keyword>
<sequence>MFVLDDIISELVSQSVSAVRERLNRSETVLKTLEKFKLEPDEPPEDFEGVYVYTLIEYGIGKPETLLKLFRHNTIKASFQEAFEQDNPYLLLEASADFVEEWALGDKLKEQNIDYRRELAEFSALFIEIAKRSRTPREVMRDRAGFPFAMLPDRRSHSLYRSQPV</sequence>
<dbReference type="Proteomes" id="UP000654482">
    <property type="component" value="Unassembled WGS sequence"/>
</dbReference>
<proteinExistence type="predicted"/>
<evidence type="ECO:0000259" key="1">
    <source>
        <dbReference type="Pfam" id="PF22736"/>
    </source>
</evidence>
<accession>A0A8J7B6E7</accession>
<organism evidence="2 3">
    <name type="scientific">Lusitaniella coriacea LEGE 07157</name>
    <dbReference type="NCBI Taxonomy" id="945747"/>
    <lineage>
        <taxon>Bacteria</taxon>
        <taxon>Bacillati</taxon>
        <taxon>Cyanobacteriota</taxon>
        <taxon>Cyanophyceae</taxon>
        <taxon>Spirulinales</taxon>
        <taxon>Lusitaniellaceae</taxon>
        <taxon>Lusitaniella</taxon>
    </lineage>
</organism>